<accession>A0ABW1G255</accession>
<dbReference type="PANTHER" id="PTHR36840:SF1">
    <property type="entry name" value="BLL5714 PROTEIN"/>
    <property type="match status" value="1"/>
</dbReference>
<keyword evidence="4" id="KW-1185">Reference proteome</keyword>
<feature type="transmembrane region" description="Helical" evidence="2">
    <location>
        <begin position="77"/>
        <end position="97"/>
    </location>
</feature>
<dbReference type="EMBL" id="JBHSQJ010000064">
    <property type="protein sequence ID" value="MFC5908649.1"/>
    <property type="molecule type" value="Genomic_DNA"/>
</dbReference>
<feature type="transmembrane region" description="Helical" evidence="2">
    <location>
        <begin position="272"/>
        <end position="295"/>
    </location>
</feature>
<feature type="transmembrane region" description="Helical" evidence="2">
    <location>
        <begin position="127"/>
        <end position="146"/>
    </location>
</feature>
<evidence type="ECO:0000256" key="2">
    <source>
        <dbReference type="SAM" id="Phobius"/>
    </source>
</evidence>
<organism evidence="3 4">
    <name type="scientific">Streptacidiphilus monticola</name>
    <dbReference type="NCBI Taxonomy" id="2161674"/>
    <lineage>
        <taxon>Bacteria</taxon>
        <taxon>Bacillati</taxon>
        <taxon>Actinomycetota</taxon>
        <taxon>Actinomycetes</taxon>
        <taxon>Kitasatosporales</taxon>
        <taxon>Streptomycetaceae</taxon>
        <taxon>Streptacidiphilus</taxon>
    </lineage>
</organism>
<keyword evidence="2" id="KW-0472">Membrane</keyword>
<gene>
    <name evidence="3" type="ORF">ACFP3V_15680</name>
</gene>
<feature type="transmembrane region" description="Helical" evidence="2">
    <location>
        <begin position="301"/>
        <end position="318"/>
    </location>
</feature>
<proteinExistence type="predicted"/>
<feature type="transmembrane region" description="Helical" evidence="2">
    <location>
        <begin position="18"/>
        <end position="36"/>
    </location>
</feature>
<feature type="transmembrane region" description="Helical" evidence="2">
    <location>
        <begin position="225"/>
        <end position="247"/>
    </location>
</feature>
<comment type="caution">
    <text evidence="3">The sequence shown here is derived from an EMBL/GenBank/DDBJ whole genome shotgun (WGS) entry which is preliminary data.</text>
</comment>
<dbReference type="InterPro" id="IPR010640">
    <property type="entry name" value="Low_temperature_requirement_A"/>
</dbReference>
<feature type="transmembrane region" description="Helical" evidence="2">
    <location>
        <begin position="152"/>
        <end position="171"/>
    </location>
</feature>
<protein>
    <submittedName>
        <fullName evidence="3">Low temperature requirement protein A</fullName>
    </submittedName>
</protein>
<dbReference type="Pfam" id="PF06772">
    <property type="entry name" value="LtrA"/>
    <property type="match status" value="1"/>
</dbReference>
<keyword evidence="2" id="KW-0812">Transmembrane</keyword>
<feature type="region of interest" description="Disordered" evidence="1">
    <location>
        <begin position="377"/>
        <end position="426"/>
    </location>
</feature>
<evidence type="ECO:0000256" key="1">
    <source>
        <dbReference type="SAM" id="MobiDB-lite"/>
    </source>
</evidence>
<dbReference type="Proteomes" id="UP001596174">
    <property type="component" value="Unassembled WGS sequence"/>
</dbReference>
<feature type="compositionally biased region" description="Low complexity" evidence="1">
    <location>
        <begin position="380"/>
        <end position="400"/>
    </location>
</feature>
<dbReference type="PANTHER" id="PTHR36840">
    <property type="entry name" value="BLL5714 PROTEIN"/>
    <property type="match status" value="1"/>
</dbReference>
<reference evidence="4" key="1">
    <citation type="journal article" date="2019" name="Int. J. Syst. Evol. Microbiol.">
        <title>The Global Catalogue of Microorganisms (GCM) 10K type strain sequencing project: providing services to taxonomists for standard genome sequencing and annotation.</title>
        <authorList>
            <consortium name="The Broad Institute Genomics Platform"/>
            <consortium name="The Broad Institute Genome Sequencing Center for Infectious Disease"/>
            <person name="Wu L."/>
            <person name="Ma J."/>
        </authorList>
    </citation>
    <scope>NUCLEOTIDE SEQUENCE [LARGE SCALE GENOMIC DNA]</scope>
    <source>
        <strain evidence="4">JCM 4816</strain>
    </source>
</reference>
<feature type="transmembrane region" description="Helical" evidence="2">
    <location>
        <begin position="201"/>
        <end position="219"/>
    </location>
</feature>
<evidence type="ECO:0000313" key="3">
    <source>
        <dbReference type="EMBL" id="MFC5908649.1"/>
    </source>
</evidence>
<name>A0ABW1G255_9ACTN</name>
<sequence length="426" mass="44824">MTGRQDEGSERRVTTLELFFDLVFVFTITQLTVLLAHDLSLAQVGRTLVIFAVLFWMYGAYAYLTNQVPPETTGRRVPLLLGMCGFMTCALALPGVFGDNGVAFGLGFLLVVLVHSALYALLHGRNVLSFALTNILAALCVTAAGVVDDSLAADGLWVAALLLQTVTPVLASRVRVGAAQTPVTERVGELDPAHFVERHGLLLLIVFGESVIAIGAGVGDATLDWGTFGGIALALALAAALWWSYFLHDEAAAEAALRRVSGLPRFRLTMRAYYYSFIPMLVGVAVLAAGVKLSIGHLPQHLPTAVAVAVAGGVSLYLSGSVCFRVSLGLRPLLLRSAAAALAWAAVPAGTRVSALAEFLGLVLLLTAMLRAESGRSRARAAGGRPEPGRLAQGPAAAGARRGRMRATDEVLAADAERGQQQRSGD</sequence>
<dbReference type="RefSeq" id="WP_380583739.1">
    <property type="nucleotide sequence ID" value="NZ_JBHSQJ010000064.1"/>
</dbReference>
<keyword evidence="2" id="KW-1133">Transmembrane helix</keyword>
<evidence type="ECO:0000313" key="4">
    <source>
        <dbReference type="Proteomes" id="UP001596174"/>
    </source>
</evidence>
<feature type="transmembrane region" description="Helical" evidence="2">
    <location>
        <begin position="48"/>
        <end position="65"/>
    </location>
</feature>
<feature type="compositionally biased region" description="Basic and acidic residues" evidence="1">
    <location>
        <begin position="415"/>
        <end position="426"/>
    </location>
</feature>
<feature type="transmembrane region" description="Helical" evidence="2">
    <location>
        <begin position="103"/>
        <end position="122"/>
    </location>
</feature>